<reference evidence="3 4" key="1">
    <citation type="submission" date="2012-01" db="EMBL/GenBank/DDBJ databases">
        <title>Improved High-Quality Draft sequence of Saccharomonospora xinjiangensis XJ-54.</title>
        <authorList>
            <consortium name="US DOE Joint Genome Institute"/>
            <person name="Lucas S."/>
            <person name="Han J."/>
            <person name="Lapidus A."/>
            <person name="Cheng J.-F."/>
            <person name="Goodwin L."/>
            <person name="Pitluck S."/>
            <person name="Peters L."/>
            <person name="Mikhailova N."/>
            <person name="Teshima H."/>
            <person name="Detter J.C."/>
            <person name="Han C."/>
            <person name="Tapia R."/>
            <person name="Land M."/>
            <person name="Hauser L."/>
            <person name="Kyrpides N."/>
            <person name="Ivanova N."/>
            <person name="Pagani I."/>
            <person name="Brambilla E.-M."/>
            <person name="Klenk H.-P."/>
            <person name="Woyke T."/>
        </authorList>
    </citation>
    <scope>NUCLEOTIDE SEQUENCE [LARGE SCALE GENOMIC DNA]</scope>
    <source>
        <strain evidence="3 4">XJ-54</strain>
    </source>
</reference>
<dbReference type="PANTHER" id="PTHR23355">
    <property type="entry name" value="RIBONUCLEASE"/>
    <property type="match status" value="1"/>
</dbReference>
<dbReference type="SMART" id="SM00955">
    <property type="entry name" value="RNB"/>
    <property type="match status" value="1"/>
</dbReference>
<gene>
    <name evidence="3" type="ORF">SacxiDRAFT_1263</name>
</gene>
<evidence type="ECO:0000256" key="1">
    <source>
        <dbReference type="SAM" id="MobiDB-lite"/>
    </source>
</evidence>
<dbReference type="STRING" id="882086.SacxiDRAFT_1263"/>
<dbReference type="PANTHER" id="PTHR23355:SF42">
    <property type="entry name" value="RIBONUCLEASE II, CHLOROPLASTIC_MITOCHONDRIAL"/>
    <property type="match status" value="1"/>
</dbReference>
<accession>I0V062</accession>
<name>I0V062_9PSEU</name>
<dbReference type="InterPro" id="IPR040596">
    <property type="entry name" value="RNase_II_C_S1"/>
</dbReference>
<dbReference type="InterPro" id="IPR050180">
    <property type="entry name" value="RNR_Ribonuclease"/>
</dbReference>
<evidence type="ECO:0000313" key="3">
    <source>
        <dbReference type="EMBL" id="EID53515.1"/>
    </source>
</evidence>
<evidence type="ECO:0000313" key="4">
    <source>
        <dbReference type="Proteomes" id="UP000004691"/>
    </source>
</evidence>
<feature type="domain" description="RNB" evidence="2">
    <location>
        <begin position="45"/>
        <end position="364"/>
    </location>
</feature>
<dbReference type="HOGENOM" id="CLU_038135_1_0_11"/>
<dbReference type="GO" id="GO:0000175">
    <property type="term" value="F:3'-5'-RNA exonuclease activity"/>
    <property type="evidence" value="ECO:0007669"/>
    <property type="project" value="TreeGrafter"/>
</dbReference>
<dbReference type="Proteomes" id="UP000004691">
    <property type="component" value="Unassembled WGS sequence"/>
</dbReference>
<dbReference type="GO" id="GO:0000932">
    <property type="term" value="C:P-body"/>
    <property type="evidence" value="ECO:0007669"/>
    <property type="project" value="TreeGrafter"/>
</dbReference>
<dbReference type="Pfam" id="PF18614">
    <property type="entry name" value="RNase_II_C_S1"/>
    <property type="match status" value="1"/>
</dbReference>
<evidence type="ECO:0000259" key="2">
    <source>
        <dbReference type="SMART" id="SM00955"/>
    </source>
</evidence>
<protein>
    <submittedName>
        <fullName evidence="3">Exoribonuclease R</fullName>
    </submittedName>
</protein>
<organism evidence="3 4">
    <name type="scientific">Saccharomonospora xinjiangensis XJ-54</name>
    <dbReference type="NCBI Taxonomy" id="882086"/>
    <lineage>
        <taxon>Bacteria</taxon>
        <taxon>Bacillati</taxon>
        <taxon>Actinomycetota</taxon>
        <taxon>Actinomycetes</taxon>
        <taxon>Pseudonocardiales</taxon>
        <taxon>Pseudonocardiaceae</taxon>
        <taxon>Saccharomonospora</taxon>
    </lineage>
</organism>
<proteinExistence type="predicted"/>
<feature type="region of interest" description="Disordered" evidence="1">
    <location>
        <begin position="34"/>
        <end position="53"/>
    </location>
</feature>
<dbReference type="Pfam" id="PF00773">
    <property type="entry name" value="RNB"/>
    <property type="match status" value="1"/>
</dbReference>
<dbReference type="SUPFAM" id="SSF50249">
    <property type="entry name" value="Nucleic acid-binding proteins"/>
    <property type="match status" value="1"/>
</dbReference>
<dbReference type="InterPro" id="IPR012340">
    <property type="entry name" value="NA-bd_OB-fold"/>
</dbReference>
<dbReference type="EMBL" id="JH636049">
    <property type="protein sequence ID" value="EID53515.1"/>
    <property type="molecule type" value="Genomic_DNA"/>
</dbReference>
<sequence>MAHGQGAGDFASLRAEFALPESFSPGALAEAEAVASDPAPGCHPREDATGLPLVTVDPPGSKDLDQAMLLERRGRSGFRVHYAIADVAAFVSPGGALDAEARGRGQTLYLPDGNVELHPAILSEHAASLLPGVVRPSVLWTLDVDADGEPFAVRVRRAWVRSQERLDYDTVATALRDGTPHPSVALLPELGRLRRELAMLRGALEPQVPEQRISTGPQGGWALVRRPRHDVEEWNAEISLLTGMAAAELMIEAGIGVLRTVPEAGDDAVDWLRRSARALGVPWPDTAGVAEVLSGLDPAEPSSLALHAGTVRLLRGAGYTAFDGEVPDCVGHAGIGGPYAHVTAPIRRLVDRFATEVCLAVTAGDEVPEWVRRALPELPRLMGLSDARASQVERACLDQVGAWVLADHVGTTFDGVVLRSGSSGTAEVFVENPPVLARCAGVTAQEGTEVTVRLTEVDVANRRVCFEQA</sequence>
<dbReference type="InterPro" id="IPR001900">
    <property type="entry name" value="RNase_II/R"/>
</dbReference>
<dbReference type="GO" id="GO:0006402">
    <property type="term" value="P:mRNA catabolic process"/>
    <property type="evidence" value="ECO:0007669"/>
    <property type="project" value="TreeGrafter"/>
</dbReference>
<dbReference type="GO" id="GO:0003723">
    <property type="term" value="F:RNA binding"/>
    <property type="evidence" value="ECO:0007669"/>
    <property type="project" value="InterPro"/>
</dbReference>
<dbReference type="AlphaFoldDB" id="I0V062"/>
<keyword evidence="4" id="KW-1185">Reference proteome</keyword>
<dbReference type="eggNOG" id="COG0557">
    <property type="taxonomic scope" value="Bacteria"/>
</dbReference>